<keyword evidence="2" id="KW-1185">Reference proteome</keyword>
<dbReference type="Gene3D" id="3.50.50.60">
    <property type="entry name" value="FAD/NAD(P)-binding domain"/>
    <property type="match status" value="1"/>
</dbReference>
<reference evidence="1" key="1">
    <citation type="journal article" date="2020" name="Fungal Divers.">
        <title>Resolving the Mortierellaceae phylogeny through synthesis of multi-gene phylogenetics and phylogenomics.</title>
        <authorList>
            <person name="Vandepol N."/>
            <person name="Liber J."/>
            <person name="Desiro A."/>
            <person name="Na H."/>
            <person name="Kennedy M."/>
            <person name="Barry K."/>
            <person name="Grigoriev I.V."/>
            <person name="Miller A.N."/>
            <person name="O'Donnell K."/>
            <person name="Stajich J.E."/>
            <person name="Bonito G."/>
        </authorList>
    </citation>
    <scope>NUCLEOTIDE SEQUENCE</scope>
    <source>
        <strain evidence="1">BC1065</strain>
    </source>
</reference>
<accession>A0A9P6TZ77</accession>
<dbReference type="EMBL" id="JAAAJB010000625">
    <property type="protein sequence ID" value="KAG0252875.1"/>
    <property type="molecule type" value="Genomic_DNA"/>
</dbReference>
<comment type="caution">
    <text evidence="1">The sequence shown here is derived from an EMBL/GenBank/DDBJ whole genome shotgun (WGS) entry which is preliminary data.</text>
</comment>
<evidence type="ECO:0000313" key="1">
    <source>
        <dbReference type="EMBL" id="KAG0252875.1"/>
    </source>
</evidence>
<gene>
    <name evidence="1" type="ORF">DFQ27_007795</name>
</gene>
<dbReference type="OrthoDB" id="10029326at2759"/>
<dbReference type="Proteomes" id="UP000807716">
    <property type="component" value="Unassembled WGS sequence"/>
</dbReference>
<sequence length="295" mass="33183">MTITGKVDASIAKERFLEYLRSKLSEDRVHYGRFVLEIVNGTGGMTEPMDINVFPVVDARFIEANIVLSKDNSYTAWYSSAPERRLAWCVSGDIVGQGKEDNFKSSDLGSESIESACVAVGHLETPYGCTLRELIARSPSDNILKFMVEEKHFKTWFDGRAVLIGEAAHKVRFDFFMFEPLSGLGPDAAMLDAAVLVNELCKLQFNDLREVTRAFEKYRERRVEHVKISINYSSTTSQFMTGHGLASDIKRKIAFKLPMLINSSQDKLLQHVHLTFLGNSPHLLRQSSYTASNLS</sequence>
<dbReference type="AlphaFoldDB" id="A0A9P6TZ77"/>
<organism evidence="1 2">
    <name type="scientific">Actinomortierella ambigua</name>
    <dbReference type="NCBI Taxonomy" id="1343610"/>
    <lineage>
        <taxon>Eukaryota</taxon>
        <taxon>Fungi</taxon>
        <taxon>Fungi incertae sedis</taxon>
        <taxon>Mucoromycota</taxon>
        <taxon>Mortierellomycotina</taxon>
        <taxon>Mortierellomycetes</taxon>
        <taxon>Mortierellales</taxon>
        <taxon>Mortierellaceae</taxon>
        <taxon>Actinomortierella</taxon>
    </lineage>
</organism>
<proteinExistence type="predicted"/>
<evidence type="ECO:0000313" key="2">
    <source>
        <dbReference type="Proteomes" id="UP000807716"/>
    </source>
</evidence>
<evidence type="ECO:0008006" key="3">
    <source>
        <dbReference type="Google" id="ProtNLM"/>
    </source>
</evidence>
<protein>
    <recommendedName>
        <fullName evidence="3">FAD-binding domain-containing protein</fullName>
    </recommendedName>
</protein>
<name>A0A9P6TZ77_9FUNG</name>
<dbReference type="SUPFAM" id="SSF51905">
    <property type="entry name" value="FAD/NAD(P)-binding domain"/>
    <property type="match status" value="1"/>
</dbReference>
<dbReference type="InterPro" id="IPR036188">
    <property type="entry name" value="FAD/NAD-bd_sf"/>
</dbReference>